<evidence type="ECO:0000259" key="3">
    <source>
        <dbReference type="Pfam" id="PF00534"/>
    </source>
</evidence>
<dbReference type="CDD" id="cd03794">
    <property type="entry name" value="GT4_WbuB-like"/>
    <property type="match status" value="1"/>
</dbReference>
<dbReference type="PANTHER" id="PTHR46401:SF2">
    <property type="entry name" value="GLYCOSYLTRANSFERASE WBBK-RELATED"/>
    <property type="match status" value="1"/>
</dbReference>
<dbReference type="PANTHER" id="PTHR46401">
    <property type="entry name" value="GLYCOSYLTRANSFERASE WBBK-RELATED"/>
    <property type="match status" value="1"/>
</dbReference>
<evidence type="ECO:0000259" key="4">
    <source>
        <dbReference type="Pfam" id="PF13579"/>
    </source>
</evidence>
<accession>A0A653SBL8</accession>
<gene>
    <name evidence="5" type="ORF">MARI151_30267</name>
</gene>
<feature type="transmembrane region" description="Helical" evidence="2">
    <location>
        <begin position="133"/>
        <end position="153"/>
    </location>
</feature>
<dbReference type="GO" id="GO:0009103">
    <property type="term" value="P:lipopolysaccharide biosynthetic process"/>
    <property type="evidence" value="ECO:0007669"/>
    <property type="project" value="TreeGrafter"/>
</dbReference>
<keyword evidence="2" id="KW-0812">Transmembrane</keyword>
<evidence type="ECO:0000313" key="5">
    <source>
        <dbReference type="EMBL" id="VXB65546.1"/>
    </source>
</evidence>
<feature type="transmembrane region" description="Helical" evidence="2">
    <location>
        <begin position="108"/>
        <end position="127"/>
    </location>
</feature>
<dbReference type="Pfam" id="PF13579">
    <property type="entry name" value="Glyco_trans_4_4"/>
    <property type="match status" value="1"/>
</dbReference>
<evidence type="ECO:0000256" key="1">
    <source>
        <dbReference type="ARBA" id="ARBA00022679"/>
    </source>
</evidence>
<feature type="domain" description="Glycosyltransferase subfamily 4-like N-terminal" evidence="4">
    <location>
        <begin position="30"/>
        <end position="224"/>
    </location>
</feature>
<reference evidence="5 6" key="1">
    <citation type="submission" date="2019-10" db="EMBL/GenBank/DDBJ databases">
        <authorList>
            <person name="Karimi E."/>
        </authorList>
    </citation>
    <scope>NUCLEOTIDE SEQUENCE [LARGE SCALE GENOMIC DNA]</scope>
    <source>
        <strain evidence="5">Maribacter sp. 151</strain>
    </source>
</reference>
<sequence length="433" mass="49790">MLFKIPTSLNSIILKKRILLIGYNYSPELTGIGKYSGEMMEWLCQKGHECSVITSYPYYPQWEVQAPYDKNKYWYLKENVFLEDTQTTIKVYRCPMYVPKKPTGLKRILSDVSFFTSALVLLLYFLFKKKFDLVISVAPTFLSGVLGAFYKILKNTRHVHHIQDLQIEAALKLGMIKSKYIINMLLRIECFIFKHSDKISSISLSMIDQIEKKCKKKVFYLPNWTDNSLFFPLDNKAELKTKFGYHKEDTIIVYSGAIGEKQGLEIILKSAKEFINDKNIKFLICGSGPYQLVLKERANQLNLHNITFLPLQPKDVFNDFLNMVDIHLVIQKANASDLVMPSKLTTILSVGGIALITATENTDLYRLVNSHNMGHLIQPEDENALTSGISYLITNKNLSTLRKNAHIYASQFLSLDYIMQDFENRILLDQSPN</sequence>
<dbReference type="InterPro" id="IPR028098">
    <property type="entry name" value="Glyco_trans_4-like_N"/>
</dbReference>
<keyword evidence="6" id="KW-1185">Reference proteome</keyword>
<dbReference type="AlphaFoldDB" id="A0A653SBL8"/>
<feature type="domain" description="Glycosyl transferase family 1" evidence="3">
    <location>
        <begin position="237"/>
        <end position="399"/>
    </location>
</feature>
<dbReference type="EMBL" id="CABWLR010000003">
    <property type="protein sequence ID" value="VXB65546.1"/>
    <property type="molecule type" value="Genomic_DNA"/>
</dbReference>
<dbReference type="GO" id="GO:0016757">
    <property type="term" value="F:glycosyltransferase activity"/>
    <property type="evidence" value="ECO:0007669"/>
    <property type="project" value="InterPro"/>
</dbReference>
<organism evidence="5 6">
    <name type="scientific">Maribacter litoralis</name>
    <dbReference type="NCBI Taxonomy" id="2059726"/>
    <lineage>
        <taxon>Bacteria</taxon>
        <taxon>Pseudomonadati</taxon>
        <taxon>Bacteroidota</taxon>
        <taxon>Flavobacteriia</taxon>
        <taxon>Flavobacteriales</taxon>
        <taxon>Flavobacteriaceae</taxon>
        <taxon>Maribacter</taxon>
    </lineage>
</organism>
<dbReference type="NCBIfam" id="NF007640">
    <property type="entry name" value="PRK10307.1"/>
    <property type="match status" value="1"/>
</dbReference>
<dbReference type="InterPro" id="IPR001296">
    <property type="entry name" value="Glyco_trans_1"/>
</dbReference>
<dbReference type="Gene3D" id="3.40.50.2000">
    <property type="entry name" value="Glycogen Phosphorylase B"/>
    <property type="match status" value="2"/>
</dbReference>
<dbReference type="Pfam" id="PF00534">
    <property type="entry name" value="Glycos_transf_1"/>
    <property type="match status" value="1"/>
</dbReference>
<protein>
    <submittedName>
        <fullName evidence="5">Colanic acid biosynthesis glycosyl transferase WcaI</fullName>
    </submittedName>
</protein>
<dbReference type="SUPFAM" id="SSF53756">
    <property type="entry name" value="UDP-Glycosyltransferase/glycogen phosphorylase"/>
    <property type="match status" value="1"/>
</dbReference>
<keyword evidence="1 5" id="KW-0808">Transferase</keyword>
<dbReference type="Proteomes" id="UP000430202">
    <property type="component" value="Unassembled WGS sequence"/>
</dbReference>
<keyword evidence="2" id="KW-1133">Transmembrane helix</keyword>
<keyword evidence="2" id="KW-0472">Membrane</keyword>
<evidence type="ECO:0000313" key="6">
    <source>
        <dbReference type="Proteomes" id="UP000430202"/>
    </source>
</evidence>
<name>A0A653SBL8_9FLAO</name>
<proteinExistence type="predicted"/>
<evidence type="ECO:0000256" key="2">
    <source>
        <dbReference type="SAM" id="Phobius"/>
    </source>
</evidence>